<evidence type="ECO:0000313" key="2">
    <source>
        <dbReference type="Proteomes" id="UP000179153"/>
    </source>
</evidence>
<dbReference type="EMBL" id="MHOI01000012">
    <property type="protein sequence ID" value="OGZ61702.1"/>
    <property type="molecule type" value="Genomic_DNA"/>
</dbReference>
<organism evidence="1 2">
    <name type="scientific">Candidatus Spechtbacteria bacterium RIFCSPLOWO2_01_FULL_46_10</name>
    <dbReference type="NCBI Taxonomy" id="1802163"/>
    <lineage>
        <taxon>Bacteria</taxon>
        <taxon>Candidatus Spechtiibacteriota</taxon>
    </lineage>
</organism>
<evidence type="ECO:0008006" key="3">
    <source>
        <dbReference type="Google" id="ProtNLM"/>
    </source>
</evidence>
<dbReference type="STRING" id="1802163.A2932_01400"/>
<dbReference type="AlphaFoldDB" id="A0A1G2HGS4"/>
<sequence length="196" mass="22481">MSKESYEEHKMRKKEKREARRHAARLAKFRKWALLVLIFAFIGGGIAAAMVFSGGTSEPLSGEFFLSQGREHKEPGDTPLYEYSTNPPTSGWHFVETLPAGFYDTPRLDGNILHSLEHGAIVLSYKSIISDEDKHILQAFYENNKTKLIIVPRENMDTNFALTAWEYIDRFDVYDEVRVIDFIKDHLNRGPENASI</sequence>
<protein>
    <recommendedName>
        <fullName evidence="3">DUF3105 domain-containing protein</fullName>
    </recommendedName>
</protein>
<evidence type="ECO:0000313" key="1">
    <source>
        <dbReference type="EMBL" id="OGZ61702.1"/>
    </source>
</evidence>
<name>A0A1G2HGS4_9BACT</name>
<dbReference type="Proteomes" id="UP000179153">
    <property type="component" value="Unassembled WGS sequence"/>
</dbReference>
<accession>A0A1G2HGS4</accession>
<gene>
    <name evidence="1" type="ORF">A2932_01400</name>
</gene>
<dbReference type="InterPro" id="IPR021454">
    <property type="entry name" value="DUF3105"/>
</dbReference>
<reference evidence="1 2" key="1">
    <citation type="journal article" date="2016" name="Nat. Commun.">
        <title>Thousands of microbial genomes shed light on interconnected biogeochemical processes in an aquifer system.</title>
        <authorList>
            <person name="Anantharaman K."/>
            <person name="Brown C.T."/>
            <person name="Hug L.A."/>
            <person name="Sharon I."/>
            <person name="Castelle C.J."/>
            <person name="Probst A.J."/>
            <person name="Thomas B.C."/>
            <person name="Singh A."/>
            <person name="Wilkins M.J."/>
            <person name="Karaoz U."/>
            <person name="Brodie E.L."/>
            <person name="Williams K.H."/>
            <person name="Hubbard S.S."/>
            <person name="Banfield J.F."/>
        </authorList>
    </citation>
    <scope>NUCLEOTIDE SEQUENCE [LARGE SCALE GENOMIC DNA]</scope>
</reference>
<comment type="caution">
    <text evidence="1">The sequence shown here is derived from an EMBL/GenBank/DDBJ whole genome shotgun (WGS) entry which is preliminary data.</text>
</comment>
<dbReference type="Pfam" id="PF11303">
    <property type="entry name" value="DUF3105"/>
    <property type="match status" value="1"/>
</dbReference>
<proteinExistence type="predicted"/>